<proteinExistence type="predicted"/>
<accession>A0A401INC0</accession>
<protein>
    <submittedName>
        <fullName evidence="1">Uncharacterized protein</fullName>
    </submittedName>
</protein>
<evidence type="ECO:0000313" key="2">
    <source>
        <dbReference type="Proteomes" id="UP000287247"/>
    </source>
</evidence>
<organism evidence="1 2">
    <name type="scientific">Aphanothece sacrum FPU1</name>
    <dbReference type="NCBI Taxonomy" id="1920663"/>
    <lineage>
        <taxon>Bacteria</taxon>
        <taxon>Bacillati</taxon>
        <taxon>Cyanobacteriota</taxon>
        <taxon>Cyanophyceae</taxon>
        <taxon>Oscillatoriophycideae</taxon>
        <taxon>Chroococcales</taxon>
        <taxon>Aphanothecaceae</taxon>
        <taxon>Aphanothece</taxon>
    </lineage>
</organism>
<keyword evidence="2" id="KW-1185">Reference proteome</keyword>
<dbReference type="RefSeq" id="WP_124973252.1">
    <property type="nucleotide sequence ID" value="NZ_BDQK01000017.1"/>
</dbReference>
<name>A0A401INC0_APHSA</name>
<dbReference type="OrthoDB" id="574565at2"/>
<dbReference type="AlphaFoldDB" id="A0A401INC0"/>
<gene>
    <name evidence="1" type="ORF">AsFPU1_4177</name>
</gene>
<dbReference type="EMBL" id="BDQK01000017">
    <property type="protein sequence ID" value="GBF82743.1"/>
    <property type="molecule type" value="Genomic_DNA"/>
</dbReference>
<comment type="caution">
    <text evidence="1">The sequence shown here is derived from an EMBL/GenBank/DDBJ whole genome shotgun (WGS) entry which is preliminary data.</text>
</comment>
<dbReference type="Proteomes" id="UP000287247">
    <property type="component" value="Unassembled WGS sequence"/>
</dbReference>
<sequence>MTQLTLSQDILTGITNLGNQLNLSVNELLEQISQGNLTVINTEELEDLLDVRDAIIAETDPDNQERISWEDVKQDLGL</sequence>
<reference evidence="2" key="1">
    <citation type="submission" date="2017-05" db="EMBL/GenBank/DDBJ databases">
        <title>Physiological properties and genetic analysis related to exopolysaccharide production of fresh-water unicellular cyanobacterium Aphanothece sacrum, Suizenji Nori, that has been cultured as a food source in Japan.</title>
        <authorList>
            <person name="Kanesaki Y."/>
            <person name="Yoshikawa S."/>
            <person name="Ohki K."/>
        </authorList>
    </citation>
    <scope>NUCLEOTIDE SEQUENCE [LARGE SCALE GENOMIC DNA]</scope>
    <source>
        <strain evidence="2">FPU1</strain>
    </source>
</reference>
<evidence type="ECO:0000313" key="1">
    <source>
        <dbReference type="EMBL" id="GBF82743.1"/>
    </source>
</evidence>